<reference evidence="2 3" key="1">
    <citation type="submission" date="2020-04" db="EMBL/GenBank/DDBJ databases">
        <title>MicrobeNet Type strains.</title>
        <authorList>
            <person name="Nicholson A.C."/>
        </authorList>
    </citation>
    <scope>NUCLEOTIDE SEQUENCE [LARGE SCALE GENOMIC DNA]</scope>
    <source>
        <strain evidence="2 3">JCM 12354</strain>
    </source>
</reference>
<dbReference type="EMBL" id="JAAXOP010000027">
    <property type="protein sequence ID" value="NKY54329.1"/>
    <property type="molecule type" value="Genomic_DNA"/>
</dbReference>
<evidence type="ECO:0000259" key="1">
    <source>
        <dbReference type="Pfam" id="PF04909"/>
    </source>
</evidence>
<dbReference type="InterPro" id="IPR006680">
    <property type="entry name" value="Amidohydro-rel"/>
</dbReference>
<evidence type="ECO:0000313" key="2">
    <source>
        <dbReference type="EMBL" id="NKY54329.1"/>
    </source>
</evidence>
<evidence type="ECO:0000313" key="3">
    <source>
        <dbReference type="Proteomes" id="UP000565711"/>
    </source>
</evidence>
<comment type="caution">
    <text evidence="2">The sequence shown here is derived from an EMBL/GenBank/DDBJ whole genome shotgun (WGS) entry which is preliminary data.</text>
</comment>
<organism evidence="2 3">
    <name type="scientific">Nocardia vermiculata</name>
    <dbReference type="NCBI Taxonomy" id="257274"/>
    <lineage>
        <taxon>Bacteria</taxon>
        <taxon>Bacillati</taxon>
        <taxon>Actinomycetota</taxon>
        <taxon>Actinomycetes</taxon>
        <taxon>Mycobacteriales</taxon>
        <taxon>Nocardiaceae</taxon>
        <taxon>Nocardia</taxon>
    </lineage>
</organism>
<name>A0A846YC16_9NOCA</name>
<proteinExistence type="predicted"/>
<dbReference type="SUPFAM" id="SSF51556">
    <property type="entry name" value="Metallo-dependent hydrolases"/>
    <property type="match status" value="1"/>
</dbReference>
<dbReference type="Gene3D" id="3.20.20.140">
    <property type="entry name" value="Metal-dependent hydrolases"/>
    <property type="match status" value="1"/>
</dbReference>
<keyword evidence="2" id="KW-0378">Hydrolase</keyword>
<feature type="domain" description="Amidohydrolase-related" evidence="1">
    <location>
        <begin position="17"/>
        <end position="292"/>
    </location>
</feature>
<accession>A0A846YC16</accession>
<sequence>MSPQAGPAHPAQQPIIDTHIGFRESGNDQYDFITRQTKDRESREEFSFPAEYMFKGVPRDLPTDDPVAVTLRAMDRNGIAMGMVSVATESGRRAVQRHPDRFVPQGSAVDPNDIMGTLWRMQAEFEEFGIRSVSSFAAGTFPQVALNAAQMYPIYAKCVELDIPIFACAGIPGPRVRAAVQHVELIDDVMFDFPDLVFVTRHGCEPWQDLAVKLMIKWPNLYYSTSAFAPKHYPRAIVDYANTRGAHKIIYAGYFPAGLSLERIVDELPQVPFRAEVWPQFLHENARRVLKLPGERAQ</sequence>
<gene>
    <name evidence="2" type="ORF">HGA08_29515</name>
</gene>
<keyword evidence="3" id="KW-1185">Reference proteome</keyword>
<protein>
    <submittedName>
        <fullName evidence="2">Amidohydrolase family protein</fullName>
    </submittedName>
</protein>
<dbReference type="GO" id="GO:0016787">
    <property type="term" value="F:hydrolase activity"/>
    <property type="evidence" value="ECO:0007669"/>
    <property type="project" value="UniProtKB-KW"/>
</dbReference>
<dbReference type="AlphaFoldDB" id="A0A846YC16"/>
<dbReference type="InterPro" id="IPR032466">
    <property type="entry name" value="Metal_Hydrolase"/>
</dbReference>
<dbReference type="Proteomes" id="UP000565711">
    <property type="component" value="Unassembled WGS sequence"/>
</dbReference>
<dbReference type="Pfam" id="PF04909">
    <property type="entry name" value="Amidohydro_2"/>
    <property type="match status" value="1"/>
</dbReference>